<sequence length="67" mass="7470">MDDSDVESTASILASVKEQEIQFERLTRALEDERRGVSLQLQRVKLGPDGIAPTVANGNGTLSWRWQ</sequence>
<comment type="caution">
    <text evidence="1">The sequence shown here is derived from an EMBL/GenBank/DDBJ whole genome shotgun (WGS) entry which is preliminary data.</text>
</comment>
<gene>
    <name evidence="1" type="ORF">chiPu_0025540</name>
</gene>
<reference evidence="1 2" key="1">
    <citation type="journal article" date="2018" name="Nat. Ecol. Evol.">
        <title>Shark genomes provide insights into elasmobranch evolution and the origin of vertebrates.</title>
        <authorList>
            <person name="Hara Y"/>
            <person name="Yamaguchi K"/>
            <person name="Onimaru K"/>
            <person name="Kadota M"/>
            <person name="Koyanagi M"/>
            <person name="Keeley SD"/>
            <person name="Tatsumi K"/>
            <person name="Tanaka K"/>
            <person name="Motone F"/>
            <person name="Kageyama Y"/>
            <person name="Nozu R"/>
            <person name="Adachi N"/>
            <person name="Nishimura O"/>
            <person name="Nakagawa R"/>
            <person name="Tanegashima C"/>
            <person name="Kiyatake I"/>
            <person name="Matsumoto R"/>
            <person name="Murakumo K"/>
            <person name="Nishida K"/>
            <person name="Terakita A"/>
            <person name="Kuratani S"/>
            <person name="Sato K"/>
            <person name="Hyodo S Kuraku.S."/>
        </authorList>
    </citation>
    <scope>NUCLEOTIDE SEQUENCE [LARGE SCALE GENOMIC DNA]</scope>
</reference>
<dbReference type="EMBL" id="BEZZ01060763">
    <property type="protein sequence ID" value="GCC41894.1"/>
    <property type="molecule type" value="Genomic_DNA"/>
</dbReference>
<evidence type="ECO:0000313" key="2">
    <source>
        <dbReference type="Proteomes" id="UP000287033"/>
    </source>
</evidence>
<evidence type="ECO:0000313" key="1">
    <source>
        <dbReference type="EMBL" id="GCC41894.1"/>
    </source>
</evidence>
<proteinExistence type="predicted"/>
<accession>A0A401TGU9</accession>
<dbReference type="STRING" id="137246.A0A401TGU9"/>
<dbReference type="Proteomes" id="UP000287033">
    <property type="component" value="Unassembled WGS sequence"/>
</dbReference>
<protein>
    <submittedName>
        <fullName evidence="1">Uncharacterized protein</fullName>
    </submittedName>
</protein>
<feature type="non-terminal residue" evidence="1">
    <location>
        <position position="67"/>
    </location>
</feature>
<dbReference type="OrthoDB" id="3245100at2759"/>
<keyword evidence="2" id="KW-1185">Reference proteome</keyword>
<name>A0A401TGU9_CHIPU</name>
<organism evidence="1 2">
    <name type="scientific">Chiloscyllium punctatum</name>
    <name type="common">Brownbanded bambooshark</name>
    <name type="synonym">Hemiscyllium punctatum</name>
    <dbReference type="NCBI Taxonomy" id="137246"/>
    <lineage>
        <taxon>Eukaryota</taxon>
        <taxon>Metazoa</taxon>
        <taxon>Chordata</taxon>
        <taxon>Craniata</taxon>
        <taxon>Vertebrata</taxon>
        <taxon>Chondrichthyes</taxon>
        <taxon>Elasmobranchii</taxon>
        <taxon>Galeomorphii</taxon>
        <taxon>Galeoidea</taxon>
        <taxon>Orectolobiformes</taxon>
        <taxon>Hemiscylliidae</taxon>
        <taxon>Chiloscyllium</taxon>
    </lineage>
</organism>
<dbReference type="AlphaFoldDB" id="A0A401TGU9"/>